<feature type="repeat" description="WD" evidence="1">
    <location>
        <begin position="488"/>
        <end position="521"/>
    </location>
</feature>
<dbReference type="EMBL" id="VFJC01000005">
    <property type="protein sequence ID" value="KAB5578981.1"/>
    <property type="molecule type" value="Genomic_DNA"/>
</dbReference>
<name>A0A5N5PJB8_PANHP</name>
<dbReference type="InterPro" id="IPR036322">
    <property type="entry name" value="WD40_repeat_dom_sf"/>
</dbReference>
<sequence length="1157" mass="129409">MVHSHVGPRVLTHGLRHVSHVPCEEEVTLMSCGVEEDGFLSLHRSGRVRFYTADGCVREAPGRSAVPFQGVAFTRIPGRLVGWGGGETLTLLDTELTPLARAQETLDIRVCQTLEGSRELVTAGAGNVCVWSLGHMVCRVRVVDGFERECVFTQLALVPAAAQKPPRALAVCGRSVTVVDLREGRVLEHKTNLHRREITALAYCPLQDVVVTASKDVTMRVWGSDWELLTAFVGHTAVVTSLLLCPLSGLLLSSSLDSTLRYWSLQIGDQVKIVTPPTSYAPPLSLGGPSSTSTFFSFSKAGVDFWTFDSLYELHCKLSRDSVFSPVHQILATPSGPHFPARVICVHGDGVVTLMAAGTGAVLTAFRSRGRVRCADYCLYKEVLMILTDEGAVIKASTLTNPGTRLDTWTNRESGRGEACCMALYNHVADEEAALKEWKELQEERGEKPRVRKQLEEGKNRCLVVLGHRSGCVSVMQMHSWRVQYKISAHNGQDVTSIQAYPDCNYLLTAGEDNSVLLWRVFPYAEDCLSAQTSVFCAHTPVCVSLLDSQLAIGLQQQHSATYSVVQLDLHTHTPPPTHTRCDHPPEHDHCSAITGLCVCPNLRVFASCSQDGTLRLWDEENHLLRTLELNAEPECVQFSGVGGQLLLGIRGDVYRIHCTHLLPPEFQTQFPDEDDFDLHAALFPPKPSELRPLTPPTLREGFFPNRSLAKKPDAAHTQEGVPSRPPTASLGFVPNSVLVGQIWPDEVVQNAVPSTPWTLWDGYTHDSEEEYSLAVEEDFNSFMYLLETSPKAPPPPVTPPPEEPLPEKPKFTQKRLRPLPPIKPTPPPAPPPPVRTPQLPDFLKQFLHEEWFHTMYPDPGCIPESLSLTEFFAQLLDFLKHCVVNQKLCVLKAIITLHKQNSLNTHTITHGLLDSLHACLHKDMSDMEQRFVVELLHFLVCVNPHSYDVTVEILVLLADKELRLEDVAVCMLQALGVDDAPQWLRPQAESWDREAQKHAEPRRCLRELAHHWLNSWTAKYRIHKSAGKKSELSSLVITPSEVLRFFCWVQKEAQVQPPADSSRKDTVRLDTHTYRWQAVHRLGEMNTMMRVREPQGLWLPPLTSRPLLTGFTRLLSLPLPRVTSSSLPLSLEAHCLKQAPLQRYFLLERSYVQFYR</sequence>
<dbReference type="PROSITE" id="PS50294">
    <property type="entry name" value="WD_REPEATS_REGION"/>
    <property type="match status" value="3"/>
</dbReference>
<protein>
    <recommendedName>
        <fullName evidence="5">WD repeat-containing protein 97</fullName>
    </recommendedName>
</protein>
<dbReference type="PROSITE" id="PS50082">
    <property type="entry name" value="WD_REPEATS_2"/>
    <property type="match status" value="4"/>
</dbReference>
<feature type="repeat" description="WD" evidence="1">
    <location>
        <begin position="191"/>
        <end position="222"/>
    </location>
</feature>
<dbReference type="Gene3D" id="2.130.10.10">
    <property type="entry name" value="YVTN repeat-like/Quinoprotein amine dehydrogenase"/>
    <property type="match status" value="2"/>
</dbReference>
<feature type="region of interest" description="Disordered" evidence="2">
    <location>
        <begin position="711"/>
        <end position="730"/>
    </location>
</feature>
<keyword evidence="4" id="KW-1185">Reference proteome</keyword>
<comment type="caution">
    <text evidence="3">The sequence shown here is derived from an EMBL/GenBank/DDBJ whole genome shotgun (WGS) entry which is preliminary data.</text>
</comment>
<feature type="repeat" description="WD" evidence="1">
    <location>
        <begin position="587"/>
        <end position="619"/>
    </location>
</feature>
<proteinExistence type="predicted"/>
<evidence type="ECO:0000256" key="1">
    <source>
        <dbReference type="PROSITE-ProRule" id="PRU00221"/>
    </source>
</evidence>
<feature type="region of interest" description="Disordered" evidence="2">
    <location>
        <begin position="791"/>
        <end position="810"/>
    </location>
</feature>
<dbReference type="PANTHER" id="PTHR45532">
    <property type="entry name" value="WD REPEAT-CONTAINING PROTEIN 97"/>
    <property type="match status" value="1"/>
</dbReference>
<dbReference type="SMART" id="SM00320">
    <property type="entry name" value="WD40"/>
    <property type="match status" value="5"/>
</dbReference>
<feature type="repeat" description="WD" evidence="1">
    <location>
        <begin position="232"/>
        <end position="273"/>
    </location>
</feature>
<evidence type="ECO:0000313" key="3">
    <source>
        <dbReference type="EMBL" id="KAB5578981.1"/>
    </source>
</evidence>
<dbReference type="PANTHER" id="PTHR45532:SF1">
    <property type="entry name" value="WD REPEAT-CONTAINING PROTEIN 97"/>
    <property type="match status" value="1"/>
</dbReference>
<feature type="compositionally biased region" description="Pro residues" evidence="2">
    <location>
        <begin position="792"/>
        <end position="804"/>
    </location>
</feature>
<dbReference type="InterPro" id="IPR015943">
    <property type="entry name" value="WD40/YVTN_repeat-like_dom_sf"/>
</dbReference>
<dbReference type="Proteomes" id="UP000327468">
    <property type="component" value="Chromosome 4"/>
</dbReference>
<dbReference type="InterPro" id="IPR011047">
    <property type="entry name" value="Quinoprotein_ADH-like_sf"/>
</dbReference>
<dbReference type="Pfam" id="PF00400">
    <property type="entry name" value="WD40"/>
    <property type="match status" value="3"/>
</dbReference>
<dbReference type="AlphaFoldDB" id="A0A5N5PJB8"/>
<accession>A0A5N5PJB8</accession>
<feature type="compositionally biased region" description="Pro residues" evidence="2">
    <location>
        <begin position="819"/>
        <end position="835"/>
    </location>
</feature>
<dbReference type="SUPFAM" id="SSF50998">
    <property type="entry name" value="Quinoprotein alcohol dehydrogenase-like"/>
    <property type="match status" value="1"/>
</dbReference>
<evidence type="ECO:0008006" key="5">
    <source>
        <dbReference type="Google" id="ProtNLM"/>
    </source>
</evidence>
<keyword evidence="1" id="KW-0853">WD repeat</keyword>
<dbReference type="SUPFAM" id="SSF50978">
    <property type="entry name" value="WD40 repeat-like"/>
    <property type="match status" value="1"/>
</dbReference>
<gene>
    <name evidence="3" type="ORF">PHYPO_G00189300</name>
</gene>
<evidence type="ECO:0000313" key="4">
    <source>
        <dbReference type="Proteomes" id="UP000327468"/>
    </source>
</evidence>
<feature type="region of interest" description="Disordered" evidence="2">
    <location>
        <begin position="816"/>
        <end position="835"/>
    </location>
</feature>
<evidence type="ECO:0000256" key="2">
    <source>
        <dbReference type="SAM" id="MobiDB-lite"/>
    </source>
</evidence>
<organism evidence="3 4">
    <name type="scientific">Pangasianodon hypophthalmus</name>
    <name type="common">Striped catfish</name>
    <name type="synonym">Helicophagus hypophthalmus</name>
    <dbReference type="NCBI Taxonomy" id="310915"/>
    <lineage>
        <taxon>Eukaryota</taxon>
        <taxon>Metazoa</taxon>
        <taxon>Chordata</taxon>
        <taxon>Craniata</taxon>
        <taxon>Vertebrata</taxon>
        <taxon>Euteleostomi</taxon>
        <taxon>Actinopterygii</taxon>
        <taxon>Neopterygii</taxon>
        <taxon>Teleostei</taxon>
        <taxon>Ostariophysi</taxon>
        <taxon>Siluriformes</taxon>
        <taxon>Pangasiidae</taxon>
        <taxon>Pangasianodon</taxon>
    </lineage>
</organism>
<dbReference type="InterPro" id="IPR001680">
    <property type="entry name" value="WD40_rpt"/>
</dbReference>
<reference evidence="3 4" key="1">
    <citation type="submission" date="2019-06" db="EMBL/GenBank/DDBJ databases">
        <title>A chromosome-scale genome assembly of the striped catfish, Pangasianodon hypophthalmus.</title>
        <authorList>
            <person name="Wen M."/>
            <person name="Zahm M."/>
            <person name="Roques C."/>
            <person name="Cabau C."/>
            <person name="Klopp C."/>
            <person name="Donnadieu C."/>
            <person name="Jouanno E."/>
            <person name="Avarre J.-C."/>
            <person name="Campet M."/>
            <person name="Ha T.T.T."/>
            <person name="Dugue R."/>
            <person name="Lampietro C."/>
            <person name="Louis A."/>
            <person name="Herpin A."/>
            <person name="Echchiki A."/>
            <person name="Berthelot C."/>
            <person name="Parey E."/>
            <person name="Roest-Crollius H."/>
            <person name="Braasch I."/>
            <person name="Postlethwait J."/>
            <person name="Bobe J."/>
            <person name="Montfort J."/>
            <person name="Bouchez O."/>
            <person name="Begum T."/>
            <person name="Schartl M."/>
            <person name="Guiguen Y."/>
        </authorList>
    </citation>
    <scope>NUCLEOTIDE SEQUENCE [LARGE SCALE GENOMIC DNA]</scope>
    <source>
        <strain evidence="3 4">Indonesia</strain>
        <tissue evidence="3">Blood</tissue>
    </source>
</reference>